<protein>
    <submittedName>
        <fullName evidence="1">Uncharacterized protein</fullName>
    </submittedName>
</protein>
<accession>A0A2T7A4B6</accession>
<dbReference type="EMBL" id="NESQ01000025">
    <property type="protein sequence ID" value="PUU82582.1"/>
    <property type="molecule type" value="Genomic_DNA"/>
</dbReference>
<reference evidence="1 2" key="1">
    <citation type="submission" date="2017-04" db="EMBL/GenBank/DDBJ databases">
        <title>Draft genome sequence of Tuber borchii Vittad., a whitish edible truffle.</title>
        <authorList>
            <consortium name="DOE Joint Genome Institute"/>
            <person name="Murat C."/>
            <person name="Kuo A."/>
            <person name="Barry K.W."/>
            <person name="Clum A."/>
            <person name="Dockter R.B."/>
            <person name="Fauchery L."/>
            <person name="Iotti M."/>
            <person name="Kohler A."/>
            <person name="Labutti K."/>
            <person name="Lindquist E.A."/>
            <person name="Lipzen A."/>
            <person name="Ohm R.A."/>
            <person name="Wang M."/>
            <person name="Grigoriev I.V."/>
            <person name="Zambonelli A."/>
            <person name="Martin F.M."/>
        </authorList>
    </citation>
    <scope>NUCLEOTIDE SEQUENCE [LARGE SCALE GENOMIC DNA]</scope>
    <source>
        <strain evidence="1 2">Tbo3840</strain>
    </source>
</reference>
<gene>
    <name evidence="1" type="ORF">B9Z19DRAFT_1061686</name>
</gene>
<evidence type="ECO:0000313" key="1">
    <source>
        <dbReference type="EMBL" id="PUU82582.1"/>
    </source>
</evidence>
<comment type="caution">
    <text evidence="1">The sequence shown here is derived from an EMBL/GenBank/DDBJ whole genome shotgun (WGS) entry which is preliminary data.</text>
</comment>
<evidence type="ECO:0000313" key="2">
    <source>
        <dbReference type="Proteomes" id="UP000244722"/>
    </source>
</evidence>
<organism evidence="1 2">
    <name type="scientific">Tuber borchii</name>
    <name type="common">White truffle</name>
    <dbReference type="NCBI Taxonomy" id="42251"/>
    <lineage>
        <taxon>Eukaryota</taxon>
        <taxon>Fungi</taxon>
        <taxon>Dikarya</taxon>
        <taxon>Ascomycota</taxon>
        <taxon>Pezizomycotina</taxon>
        <taxon>Pezizomycetes</taxon>
        <taxon>Pezizales</taxon>
        <taxon>Tuberaceae</taxon>
        <taxon>Tuber</taxon>
    </lineage>
</organism>
<dbReference type="OrthoDB" id="4638065at2759"/>
<sequence>MDYPKASMCTPAAHLKAPLYISREENKAFKLPDSSSTDILTLNFTPSLCRQDEQGPMALCDYMLQQRLCFFLNLSAKMKREADAAQENSQSIFRKVFGSNCEFVLKNLNKIFNLLITWNKVIGNTIDVFFQIDSHGERATPTSYKATLEDTQALGSSFEQIDIGDKGFYVALDKNYDKIFVVFGAGLKMIYGDKIGEYVEKTMIWNIEEYASVNPAAIPKDTWHKDYEE</sequence>
<dbReference type="AlphaFoldDB" id="A0A2T7A4B6"/>
<keyword evidence="2" id="KW-1185">Reference proteome</keyword>
<proteinExistence type="predicted"/>
<name>A0A2T7A4B6_TUBBO</name>
<dbReference type="Proteomes" id="UP000244722">
    <property type="component" value="Unassembled WGS sequence"/>
</dbReference>